<keyword evidence="3" id="KW-1185">Reference proteome</keyword>
<evidence type="ECO:0000256" key="1">
    <source>
        <dbReference type="SAM" id="MobiDB-lite"/>
    </source>
</evidence>
<dbReference type="Proteomes" id="UP000193067">
    <property type="component" value="Unassembled WGS sequence"/>
</dbReference>
<organism evidence="2 3">
    <name type="scientific">Trametes coccinea (strain BRFM310)</name>
    <name type="common">Pycnoporus coccineus</name>
    <dbReference type="NCBI Taxonomy" id="1353009"/>
    <lineage>
        <taxon>Eukaryota</taxon>
        <taxon>Fungi</taxon>
        <taxon>Dikarya</taxon>
        <taxon>Basidiomycota</taxon>
        <taxon>Agaricomycotina</taxon>
        <taxon>Agaricomycetes</taxon>
        <taxon>Polyporales</taxon>
        <taxon>Polyporaceae</taxon>
        <taxon>Trametes</taxon>
    </lineage>
</organism>
<feature type="compositionally biased region" description="Low complexity" evidence="1">
    <location>
        <begin position="351"/>
        <end position="362"/>
    </location>
</feature>
<feature type="region of interest" description="Disordered" evidence="1">
    <location>
        <begin position="339"/>
        <end position="366"/>
    </location>
</feature>
<reference evidence="2 3" key="1">
    <citation type="journal article" date="2015" name="Biotechnol. Biofuels">
        <title>Enhanced degradation of softwood versus hardwood by the white-rot fungus Pycnoporus coccineus.</title>
        <authorList>
            <person name="Couturier M."/>
            <person name="Navarro D."/>
            <person name="Chevret D."/>
            <person name="Henrissat B."/>
            <person name="Piumi F."/>
            <person name="Ruiz-Duenas F.J."/>
            <person name="Martinez A.T."/>
            <person name="Grigoriev I.V."/>
            <person name="Riley R."/>
            <person name="Lipzen A."/>
            <person name="Berrin J.G."/>
            <person name="Master E.R."/>
            <person name="Rosso M.N."/>
        </authorList>
    </citation>
    <scope>NUCLEOTIDE SEQUENCE [LARGE SCALE GENOMIC DNA]</scope>
    <source>
        <strain evidence="2 3">BRFM310</strain>
    </source>
</reference>
<dbReference type="OrthoDB" id="2804474at2759"/>
<proteinExistence type="predicted"/>
<evidence type="ECO:0000313" key="2">
    <source>
        <dbReference type="EMBL" id="OSD05212.1"/>
    </source>
</evidence>
<gene>
    <name evidence="2" type="ORF">PYCCODRAFT_1299593</name>
</gene>
<accession>A0A1Y2IZ12</accession>
<dbReference type="EMBL" id="KZ084094">
    <property type="protein sequence ID" value="OSD05212.1"/>
    <property type="molecule type" value="Genomic_DNA"/>
</dbReference>
<protein>
    <submittedName>
        <fullName evidence="2">Uncharacterized protein</fullName>
    </submittedName>
</protein>
<sequence>MLEADRCRKDIVTLQSVNREWCFAVRRHRFAKLQLTPDSRPKRLLNVWRPDTLLPHLRQVDIFGGLDLWSQISDEEFDELPLGWLNKLLPLLQQISRHSPLEILRVEDLYWPALTPEIRECLLRGFPHIYALHIMNVDFRNSNQLLRTLNAFPQVQYLWIGDLSYDSQSHTLSQISRTEPLFLREVYLPSAYTGLFLDWLLGQRNTLVVERLRIAVRDLYRDDAKLVRLIRKVGPWLKSLKYLEYSGLEVSQGRVYYREDRCGPAQRSVSQGSTAAAPTEMRASKVTTKTWKWTHGSRTPRRETFLGTFPRSTCRNSMTPLPCYTINLMKTRLARAIRTSHTRSPPGPGGRTTATPSSRPSSFDLSPLRCSSTLWRGFTGRTT</sequence>
<dbReference type="AlphaFoldDB" id="A0A1Y2IZ12"/>
<evidence type="ECO:0000313" key="3">
    <source>
        <dbReference type="Proteomes" id="UP000193067"/>
    </source>
</evidence>
<name>A0A1Y2IZ12_TRAC3</name>